<comment type="caution">
    <text evidence="1">The sequence shown here is derived from an EMBL/GenBank/DDBJ whole genome shotgun (WGS) entry which is preliminary data.</text>
</comment>
<dbReference type="EMBL" id="JAVFHQ010000023">
    <property type="protein sequence ID" value="KAK4544800.1"/>
    <property type="molecule type" value="Genomic_DNA"/>
</dbReference>
<evidence type="ECO:0000313" key="2">
    <source>
        <dbReference type="Proteomes" id="UP001324427"/>
    </source>
</evidence>
<accession>A0AAV9JHD8</accession>
<reference evidence="1 2" key="1">
    <citation type="submission" date="2021-11" db="EMBL/GenBank/DDBJ databases">
        <title>Black yeast isolated from Biological Soil Crust.</title>
        <authorList>
            <person name="Kurbessoian T."/>
        </authorList>
    </citation>
    <scope>NUCLEOTIDE SEQUENCE [LARGE SCALE GENOMIC DNA]</scope>
    <source>
        <strain evidence="1 2">CCFEE 5522</strain>
    </source>
</reference>
<dbReference type="AlphaFoldDB" id="A0AAV9JHD8"/>
<proteinExistence type="predicted"/>
<gene>
    <name evidence="1" type="ORF">LTR36_004049</name>
</gene>
<keyword evidence="2" id="KW-1185">Reference proteome</keyword>
<evidence type="ECO:0000313" key="1">
    <source>
        <dbReference type="EMBL" id="KAK4544800.1"/>
    </source>
</evidence>
<name>A0AAV9JHD8_9PEZI</name>
<protein>
    <submittedName>
        <fullName evidence="1">Uncharacterized protein</fullName>
    </submittedName>
</protein>
<sequence>MLRSRQRGRKDFLAFLLQTRSAGVFDYDLIVAKYHGLEQVWKRFEDERAENNDENIEGEDGVARLEDSGVEMIAAYANEEVDA</sequence>
<organism evidence="1 2">
    <name type="scientific">Oleoguttula mirabilis</name>
    <dbReference type="NCBI Taxonomy" id="1507867"/>
    <lineage>
        <taxon>Eukaryota</taxon>
        <taxon>Fungi</taxon>
        <taxon>Dikarya</taxon>
        <taxon>Ascomycota</taxon>
        <taxon>Pezizomycotina</taxon>
        <taxon>Dothideomycetes</taxon>
        <taxon>Dothideomycetidae</taxon>
        <taxon>Mycosphaerellales</taxon>
        <taxon>Teratosphaeriaceae</taxon>
        <taxon>Oleoguttula</taxon>
    </lineage>
</organism>
<dbReference type="Proteomes" id="UP001324427">
    <property type="component" value="Unassembled WGS sequence"/>
</dbReference>